<evidence type="ECO:0000256" key="7">
    <source>
        <dbReference type="ARBA" id="ARBA00022475"/>
    </source>
</evidence>
<dbReference type="PROSITE" id="PS51163">
    <property type="entry name" value="YRDC"/>
    <property type="match status" value="1"/>
</dbReference>
<evidence type="ECO:0000256" key="6">
    <source>
        <dbReference type="ARBA" id="ARBA00015492"/>
    </source>
</evidence>
<evidence type="ECO:0000313" key="18">
    <source>
        <dbReference type="Proteomes" id="UP001054837"/>
    </source>
</evidence>
<dbReference type="Proteomes" id="UP001054837">
    <property type="component" value="Unassembled WGS sequence"/>
</dbReference>
<accession>A0AAV4PHM3</accession>
<comment type="similarity">
    <text evidence="4">Belongs to the SUA5 family.</text>
</comment>
<keyword evidence="18" id="KW-1185">Reference proteome</keyword>
<sequence>MTLTKAIRQEMGKIIKYLSNGYSFEEAVSCAVRTLKNGKVIALPTDTIYGVAALAQNTEAVDRMCKIKRRDQVKKSVAICVSCVDDIAKWGKIVFPKAILTDLLPGPVTLIMERKPALNPKLNPHTSTIGIRIPKSHFIQCVAAECDEPLALTSANVSSSRSTLAVEEFQEIWPDLDLIIDGGVLGQCDPDRLGSTVVDLSTEGFFKIVRNGCWRDNTVNILLKYGLKEIC</sequence>
<evidence type="ECO:0000256" key="14">
    <source>
        <dbReference type="ARBA" id="ARBA00058524"/>
    </source>
</evidence>
<evidence type="ECO:0000256" key="8">
    <source>
        <dbReference type="ARBA" id="ARBA00022490"/>
    </source>
</evidence>
<dbReference type="GO" id="GO:0000049">
    <property type="term" value="F:tRNA binding"/>
    <property type="evidence" value="ECO:0007669"/>
    <property type="project" value="TreeGrafter"/>
</dbReference>
<dbReference type="EC" id="2.7.7.87" evidence="5"/>
<comment type="catalytic activity">
    <reaction evidence="13">
        <text>L-threonine + hydrogencarbonate + ATP = L-threonylcarbamoyladenylate + diphosphate + H2O</text>
        <dbReference type="Rhea" id="RHEA:36407"/>
        <dbReference type="ChEBI" id="CHEBI:15377"/>
        <dbReference type="ChEBI" id="CHEBI:17544"/>
        <dbReference type="ChEBI" id="CHEBI:30616"/>
        <dbReference type="ChEBI" id="CHEBI:33019"/>
        <dbReference type="ChEBI" id="CHEBI:57926"/>
        <dbReference type="ChEBI" id="CHEBI:73682"/>
        <dbReference type="EC" id="2.7.7.87"/>
    </reaction>
</comment>
<dbReference type="GO" id="GO:0005739">
    <property type="term" value="C:mitochondrion"/>
    <property type="evidence" value="ECO:0007669"/>
    <property type="project" value="UniProtKB-SubCell"/>
</dbReference>
<dbReference type="GO" id="GO:0003725">
    <property type="term" value="F:double-stranded RNA binding"/>
    <property type="evidence" value="ECO:0007669"/>
    <property type="project" value="InterPro"/>
</dbReference>
<dbReference type="InterPro" id="IPR017945">
    <property type="entry name" value="DHBP_synth_RibB-like_a/b_dom"/>
</dbReference>
<evidence type="ECO:0000313" key="17">
    <source>
        <dbReference type="EMBL" id="GIX96962.1"/>
    </source>
</evidence>
<reference evidence="17 18" key="1">
    <citation type="submission" date="2021-06" db="EMBL/GenBank/DDBJ databases">
        <title>Caerostris darwini draft genome.</title>
        <authorList>
            <person name="Kono N."/>
            <person name="Arakawa K."/>
        </authorList>
    </citation>
    <scope>NUCLEOTIDE SEQUENCE [LARGE SCALE GENOMIC DNA]</scope>
</reference>
<keyword evidence="9" id="KW-0808">Transferase</keyword>
<dbReference type="Gene3D" id="3.90.870.10">
    <property type="entry name" value="DHBP synthase"/>
    <property type="match status" value="1"/>
</dbReference>
<dbReference type="GO" id="GO:0061710">
    <property type="term" value="F:L-threonylcarbamoyladenylate synthase"/>
    <property type="evidence" value="ECO:0007669"/>
    <property type="project" value="UniProtKB-EC"/>
</dbReference>
<evidence type="ECO:0000256" key="2">
    <source>
        <dbReference type="ARBA" id="ARBA00004202"/>
    </source>
</evidence>
<gene>
    <name evidence="17" type="primary">YRDC</name>
    <name evidence="17" type="ORF">CDAR_92821</name>
</gene>
<dbReference type="AlphaFoldDB" id="A0AAV4PHM3"/>
<evidence type="ECO:0000256" key="3">
    <source>
        <dbReference type="ARBA" id="ARBA00004496"/>
    </source>
</evidence>
<protein>
    <recommendedName>
        <fullName evidence="6">Threonylcarbamoyl-AMP synthase</fullName>
        <ecNumber evidence="5">2.7.7.87</ecNumber>
    </recommendedName>
</protein>
<keyword evidence="8" id="KW-0963">Cytoplasm</keyword>
<proteinExistence type="inferred from homology"/>
<dbReference type="EMBL" id="BPLQ01003001">
    <property type="protein sequence ID" value="GIX96962.1"/>
    <property type="molecule type" value="Genomic_DNA"/>
</dbReference>
<keyword evidence="7" id="KW-1003">Cell membrane</keyword>
<evidence type="ECO:0000256" key="13">
    <source>
        <dbReference type="ARBA" id="ARBA00048366"/>
    </source>
</evidence>
<evidence type="ECO:0000256" key="4">
    <source>
        <dbReference type="ARBA" id="ARBA00007663"/>
    </source>
</evidence>
<evidence type="ECO:0000256" key="9">
    <source>
        <dbReference type="ARBA" id="ARBA00022679"/>
    </source>
</evidence>
<dbReference type="FunFam" id="3.90.870.10:FF:000007">
    <property type="entry name" value="YrdC N6-threonylcarbamoyltransferase domain containing"/>
    <property type="match status" value="1"/>
</dbReference>
<evidence type="ECO:0000259" key="16">
    <source>
        <dbReference type="PROSITE" id="PS51163"/>
    </source>
</evidence>
<organism evidence="17 18">
    <name type="scientific">Caerostris darwini</name>
    <dbReference type="NCBI Taxonomy" id="1538125"/>
    <lineage>
        <taxon>Eukaryota</taxon>
        <taxon>Metazoa</taxon>
        <taxon>Ecdysozoa</taxon>
        <taxon>Arthropoda</taxon>
        <taxon>Chelicerata</taxon>
        <taxon>Arachnida</taxon>
        <taxon>Araneae</taxon>
        <taxon>Araneomorphae</taxon>
        <taxon>Entelegynae</taxon>
        <taxon>Araneoidea</taxon>
        <taxon>Araneidae</taxon>
        <taxon>Caerostris</taxon>
    </lineage>
</organism>
<evidence type="ECO:0000256" key="1">
    <source>
        <dbReference type="ARBA" id="ARBA00004173"/>
    </source>
</evidence>
<evidence type="ECO:0000256" key="12">
    <source>
        <dbReference type="ARBA" id="ARBA00023136"/>
    </source>
</evidence>
<name>A0AAV4PHM3_9ARAC</name>
<keyword evidence="11" id="KW-0496">Mitochondrion</keyword>
<dbReference type="NCBIfam" id="TIGR00057">
    <property type="entry name" value="L-threonylcarbamoyladenylate synthase"/>
    <property type="match status" value="1"/>
</dbReference>
<comment type="subunit">
    <text evidence="15">Interacts with RSC1A1.</text>
</comment>
<dbReference type="GO" id="GO:0006450">
    <property type="term" value="P:regulation of translational fidelity"/>
    <property type="evidence" value="ECO:0007669"/>
    <property type="project" value="TreeGrafter"/>
</dbReference>
<comment type="function">
    <text evidence="14">Cytoplasmic and mitochondrial threonylcarbamoyl-AMP synthase required for the formation of a threonylcarbamoyl group on adenosine at position 37 (t(6)A37) in tRNAs that read codons beginning with adenine. Catalyzes the conversion of L-threonine, HCO(3)(-)/CO(2) and ATP to give threonylcarbamoyl-AMP (TC-AMP) as the acyladenylate intermediate, with the release of diphosphate. Participates in t(6)A37 formation in cytoplasmic and mitochondrial tRNAs. May regulate the activity of some transporters.</text>
</comment>
<evidence type="ECO:0000256" key="11">
    <source>
        <dbReference type="ARBA" id="ARBA00023128"/>
    </source>
</evidence>
<evidence type="ECO:0000256" key="5">
    <source>
        <dbReference type="ARBA" id="ARBA00012584"/>
    </source>
</evidence>
<dbReference type="InterPro" id="IPR050156">
    <property type="entry name" value="TC-AMP_synthase_SUA5"/>
</dbReference>
<evidence type="ECO:0000256" key="15">
    <source>
        <dbReference type="ARBA" id="ARBA00063146"/>
    </source>
</evidence>
<comment type="subcellular location">
    <subcellularLocation>
        <location evidence="2">Cell membrane</location>
        <topology evidence="2">Peripheral membrane protein</topology>
    </subcellularLocation>
    <subcellularLocation>
        <location evidence="3">Cytoplasm</location>
    </subcellularLocation>
    <subcellularLocation>
        <location evidence="1">Mitochondrion</location>
    </subcellularLocation>
</comment>
<keyword evidence="10" id="KW-0809">Transit peptide</keyword>
<dbReference type="GO" id="GO:0005886">
    <property type="term" value="C:plasma membrane"/>
    <property type="evidence" value="ECO:0007669"/>
    <property type="project" value="UniProtKB-SubCell"/>
</dbReference>
<evidence type="ECO:0000256" key="10">
    <source>
        <dbReference type="ARBA" id="ARBA00022946"/>
    </source>
</evidence>
<comment type="caution">
    <text evidence="17">The sequence shown here is derived from an EMBL/GenBank/DDBJ whole genome shotgun (WGS) entry which is preliminary data.</text>
</comment>
<dbReference type="PANTHER" id="PTHR17490:SF10">
    <property type="entry name" value="THREONYLCARBAMOYL-AMP SYNTHASE"/>
    <property type="match status" value="1"/>
</dbReference>
<dbReference type="PANTHER" id="PTHR17490">
    <property type="entry name" value="SUA5"/>
    <property type="match status" value="1"/>
</dbReference>
<dbReference type="SUPFAM" id="SSF55821">
    <property type="entry name" value="YrdC/RibB"/>
    <property type="match status" value="1"/>
</dbReference>
<feature type="domain" description="YrdC-like" evidence="16">
    <location>
        <begin position="25"/>
        <end position="214"/>
    </location>
</feature>
<dbReference type="Pfam" id="PF01300">
    <property type="entry name" value="Sua5_yciO_yrdC"/>
    <property type="match status" value="1"/>
</dbReference>
<dbReference type="InterPro" id="IPR006070">
    <property type="entry name" value="Sua5-like_dom"/>
</dbReference>
<keyword evidence="12" id="KW-0472">Membrane</keyword>